<dbReference type="Gene3D" id="3.40.350.10">
    <property type="entry name" value="Creatinase/prolidase N-terminal domain"/>
    <property type="match status" value="1"/>
</dbReference>
<evidence type="ECO:0000259" key="1">
    <source>
        <dbReference type="Pfam" id="PF00557"/>
    </source>
</evidence>
<dbReference type="InterPro" id="IPR036005">
    <property type="entry name" value="Creatinase/aminopeptidase-like"/>
</dbReference>
<gene>
    <name evidence="3" type="ORF">SAMN05660337_0850</name>
</gene>
<feature type="domain" description="Peptidase M24" evidence="1">
    <location>
        <begin position="149"/>
        <end position="352"/>
    </location>
</feature>
<feature type="domain" description="Creatinase N-terminal" evidence="2">
    <location>
        <begin position="11"/>
        <end position="141"/>
    </location>
</feature>
<keyword evidence="3" id="KW-0031">Aminopeptidase</keyword>
<keyword evidence="4" id="KW-1185">Reference proteome</keyword>
<evidence type="ECO:0000313" key="3">
    <source>
        <dbReference type="EMBL" id="SDK57026.1"/>
    </source>
</evidence>
<dbReference type="CDD" id="cd01092">
    <property type="entry name" value="APP-like"/>
    <property type="match status" value="1"/>
</dbReference>
<dbReference type="EMBL" id="FNGA01000001">
    <property type="protein sequence ID" value="SDK57026.1"/>
    <property type="molecule type" value="Genomic_DNA"/>
</dbReference>
<dbReference type="Pfam" id="PF01321">
    <property type="entry name" value="Creatinase_N"/>
    <property type="match status" value="1"/>
</dbReference>
<name>A0A1G9CZA3_9BACT</name>
<dbReference type="PANTHER" id="PTHR46112:SF3">
    <property type="entry name" value="AMINOPEPTIDASE YPDF"/>
    <property type="match status" value="1"/>
</dbReference>
<evidence type="ECO:0000313" key="4">
    <source>
        <dbReference type="Proteomes" id="UP000199053"/>
    </source>
</evidence>
<dbReference type="Gene3D" id="3.90.230.10">
    <property type="entry name" value="Creatinase/methionine aminopeptidase superfamily"/>
    <property type="match status" value="1"/>
</dbReference>
<keyword evidence="3" id="KW-0645">Protease</keyword>
<evidence type="ECO:0000259" key="2">
    <source>
        <dbReference type="Pfam" id="PF01321"/>
    </source>
</evidence>
<dbReference type="SUPFAM" id="SSF53092">
    <property type="entry name" value="Creatinase/prolidase N-terminal domain"/>
    <property type="match status" value="1"/>
</dbReference>
<keyword evidence="3" id="KW-0378">Hydrolase</keyword>
<dbReference type="AlphaFoldDB" id="A0A1G9CZA3"/>
<accession>A0A1G9CZA3</accession>
<dbReference type="SUPFAM" id="SSF55920">
    <property type="entry name" value="Creatinase/aminopeptidase"/>
    <property type="match status" value="1"/>
</dbReference>
<reference evidence="4" key="1">
    <citation type="submission" date="2016-10" db="EMBL/GenBank/DDBJ databases">
        <authorList>
            <person name="Varghese N."/>
            <person name="Submissions S."/>
        </authorList>
    </citation>
    <scope>NUCLEOTIDE SEQUENCE [LARGE SCALE GENOMIC DNA]</scope>
    <source>
        <strain evidence="4">DSM 16995</strain>
    </source>
</reference>
<dbReference type="InterPro" id="IPR000994">
    <property type="entry name" value="Pept_M24"/>
</dbReference>
<organism evidence="3 4">
    <name type="scientific">Maridesulfovibrio ferrireducens</name>
    <dbReference type="NCBI Taxonomy" id="246191"/>
    <lineage>
        <taxon>Bacteria</taxon>
        <taxon>Pseudomonadati</taxon>
        <taxon>Thermodesulfobacteriota</taxon>
        <taxon>Desulfovibrionia</taxon>
        <taxon>Desulfovibrionales</taxon>
        <taxon>Desulfovibrionaceae</taxon>
        <taxon>Maridesulfovibrio</taxon>
    </lineage>
</organism>
<proteinExistence type="predicted"/>
<dbReference type="OrthoDB" id="9806388at2"/>
<dbReference type="GO" id="GO:0004177">
    <property type="term" value="F:aminopeptidase activity"/>
    <property type="evidence" value="ECO:0007669"/>
    <property type="project" value="UniProtKB-KW"/>
</dbReference>
<dbReference type="InterPro" id="IPR000587">
    <property type="entry name" value="Creatinase_N"/>
</dbReference>
<protein>
    <submittedName>
        <fullName evidence="3">Xaa-Pro aminopeptidase</fullName>
    </submittedName>
</protein>
<sequence length="358" mass="40477">MTISAATYEKRRENVRKRLNDRGLPPLLVNFAANRYYLSGFELHDSQCNETSGWLIICPDGKDFLLTDPRYLDAARRIWNEDDVFIYSGRKFDALKGFFKSNSISSLAYDPKSINIFEHEKLTELCELKPVSGLVEELRLIKDDEEIRLMEESCALNHKVYELIEPKLQEGRTEAEISWEIEQLFRNNGASGLSFPSIVGVGPNAALPHACPGDTKLREGELILIDMGGRLGDYCSDQTRTFYIGDKPSDRFLTVRAQVQEAQMAAIDILRPGLPIQHAYHTAKAVFEKHGVEKYFTHSLGHGVGLETHEQPSISPIAKGELRPGMIVTVEPGLYYPDWGGIRWEHMVLITEDGHKVL</sequence>
<dbReference type="Pfam" id="PF00557">
    <property type="entry name" value="Peptidase_M24"/>
    <property type="match status" value="1"/>
</dbReference>
<dbReference type="PANTHER" id="PTHR46112">
    <property type="entry name" value="AMINOPEPTIDASE"/>
    <property type="match status" value="1"/>
</dbReference>
<dbReference type="RefSeq" id="WP_092158522.1">
    <property type="nucleotide sequence ID" value="NZ_FNGA01000001.1"/>
</dbReference>
<dbReference type="Proteomes" id="UP000199053">
    <property type="component" value="Unassembled WGS sequence"/>
</dbReference>
<dbReference type="InterPro" id="IPR050659">
    <property type="entry name" value="Peptidase_M24B"/>
</dbReference>
<dbReference type="InterPro" id="IPR029149">
    <property type="entry name" value="Creatin/AminoP/Spt16_N"/>
</dbReference>
<dbReference type="STRING" id="246191.SAMN05660337_0850"/>